<dbReference type="Gene3D" id="1.10.760.10">
    <property type="entry name" value="Cytochrome c-like domain"/>
    <property type="match status" value="1"/>
</dbReference>
<dbReference type="GO" id="GO:0046872">
    <property type="term" value="F:metal ion binding"/>
    <property type="evidence" value="ECO:0007669"/>
    <property type="project" value="UniProtKB-KW"/>
</dbReference>
<dbReference type="PROSITE" id="PS51257">
    <property type="entry name" value="PROKAR_LIPOPROTEIN"/>
    <property type="match status" value="1"/>
</dbReference>
<keyword evidence="1 4" id="KW-0349">Heme</keyword>
<feature type="signal peptide" evidence="6">
    <location>
        <begin position="1"/>
        <end position="20"/>
    </location>
</feature>
<evidence type="ECO:0000256" key="1">
    <source>
        <dbReference type="ARBA" id="ARBA00022617"/>
    </source>
</evidence>
<keyword evidence="9" id="KW-1185">Reference proteome</keyword>
<dbReference type="Pfam" id="PF00034">
    <property type="entry name" value="Cytochrom_C"/>
    <property type="match status" value="1"/>
</dbReference>
<dbReference type="GO" id="GO:0009055">
    <property type="term" value="F:electron transfer activity"/>
    <property type="evidence" value="ECO:0007669"/>
    <property type="project" value="InterPro"/>
</dbReference>
<feature type="compositionally biased region" description="Low complexity" evidence="5">
    <location>
        <begin position="25"/>
        <end position="34"/>
    </location>
</feature>
<feature type="chain" id="PRO_5019173239" evidence="6">
    <location>
        <begin position="21"/>
        <end position="166"/>
    </location>
</feature>
<dbReference type="InterPro" id="IPR036909">
    <property type="entry name" value="Cyt_c-like_dom_sf"/>
</dbReference>
<dbReference type="PROSITE" id="PS51007">
    <property type="entry name" value="CYTC"/>
    <property type="match status" value="1"/>
</dbReference>
<organism evidence="8 9">
    <name type="scientific">Algoriphagus lacus</name>
    <dbReference type="NCBI Taxonomy" id="2056311"/>
    <lineage>
        <taxon>Bacteria</taxon>
        <taxon>Pseudomonadati</taxon>
        <taxon>Bacteroidota</taxon>
        <taxon>Cytophagia</taxon>
        <taxon>Cytophagales</taxon>
        <taxon>Cyclobacteriaceae</taxon>
        <taxon>Algoriphagus</taxon>
    </lineage>
</organism>
<evidence type="ECO:0000256" key="3">
    <source>
        <dbReference type="ARBA" id="ARBA00023004"/>
    </source>
</evidence>
<dbReference type="InterPro" id="IPR009056">
    <property type="entry name" value="Cyt_c-like_dom"/>
</dbReference>
<evidence type="ECO:0000313" key="8">
    <source>
        <dbReference type="EMBL" id="RIW17527.1"/>
    </source>
</evidence>
<proteinExistence type="predicted"/>
<dbReference type="SUPFAM" id="SSF46626">
    <property type="entry name" value="Cytochrome c"/>
    <property type="match status" value="1"/>
</dbReference>
<evidence type="ECO:0000259" key="7">
    <source>
        <dbReference type="PROSITE" id="PS51007"/>
    </source>
</evidence>
<keyword evidence="2 4" id="KW-0479">Metal-binding</keyword>
<evidence type="ECO:0000256" key="2">
    <source>
        <dbReference type="ARBA" id="ARBA00022723"/>
    </source>
</evidence>
<dbReference type="EMBL" id="QXML01000002">
    <property type="protein sequence ID" value="RIW17527.1"/>
    <property type="molecule type" value="Genomic_DNA"/>
</dbReference>
<dbReference type="AlphaFoldDB" id="A0A418PVB3"/>
<dbReference type="GO" id="GO:0020037">
    <property type="term" value="F:heme binding"/>
    <property type="evidence" value="ECO:0007669"/>
    <property type="project" value="InterPro"/>
</dbReference>
<dbReference type="Proteomes" id="UP000283522">
    <property type="component" value="Unassembled WGS sequence"/>
</dbReference>
<reference evidence="8 9" key="1">
    <citation type="submission" date="2018-09" db="EMBL/GenBank/DDBJ databases">
        <authorList>
            <person name="Wang X."/>
            <person name="Du Z."/>
        </authorList>
    </citation>
    <scope>NUCLEOTIDE SEQUENCE [LARGE SCALE GENOMIC DNA]</scope>
    <source>
        <strain evidence="8 9">N3</strain>
    </source>
</reference>
<keyword evidence="6" id="KW-0732">Signal</keyword>
<evidence type="ECO:0000256" key="5">
    <source>
        <dbReference type="SAM" id="MobiDB-lite"/>
    </source>
</evidence>
<gene>
    <name evidence="8" type="ORF">D0X99_05545</name>
</gene>
<evidence type="ECO:0000313" key="9">
    <source>
        <dbReference type="Proteomes" id="UP000283522"/>
    </source>
</evidence>
<accession>A0A418PVB3</accession>
<keyword evidence="3 4" id="KW-0408">Iron</keyword>
<comment type="caution">
    <text evidence="8">The sequence shown here is derived from an EMBL/GenBank/DDBJ whole genome shotgun (WGS) entry which is preliminary data.</text>
</comment>
<feature type="region of interest" description="Disordered" evidence="5">
    <location>
        <begin position="25"/>
        <end position="46"/>
    </location>
</feature>
<feature type="domain" description="Cytochrome c" evidence="7">
    <location>
        <begin position="64"/>
        <end position="154"/>
    </location>
</feature>
<name>A0A418PVB3_9BACT</name>
<protein>
    <submittedName>
        <fullName evidence="8">Cytochrome c</fullName>
    </submittedName>
</protein>
<evidence type="ECO:0000256" key="6">
    <source>
        <dbReference type="SAM" id="SignalP"/>
    </source>
</evidence>
<dbReference type="OrthoDB" id="2827525at2"/>
<evidence type="ECO:0000256" key="4">
    <source>
        <dbReference type="PROSITE-ProRule" id="PRU00433"/>
    </source>
</evidence>
<sequence length="166" mass="17727">MKKSLLWSAGILGILLTACGGGTDQSATSTDASSEPVATEAAAPDPKGIGEIKSVDLGTGVDAALAETGKAIVDMKCTACHQLNDKRLVGPGFQGITNRRRPEWILNMITNVDVMLEQDPTAQKLLEECLTRMPNQNITQADARGILEFMRKNDEEKAGERDAASK</sequence>